<gene>
    <name evidence="9" type="primary">LOC112293484</name>
</gene>
<reference evidence="9 10" key="2">
    <citation type="journal article" date="2018" name="Plant J.">
        <title>The Physcomitrella patens chromosome-scale assembly reveals moss genome structure and evolution.</title>
        <authorList>
            <person name="Lang D."/>
            <person name="Ullrich K.K."/>
            <person name="Murat F."/>
            <person name="Fuchs J."/>
            <person name="Jenkins J."/>
            <person name="Haas F.B."/>
            <person name="Piednoel M."/>
            <person name="Gundlach H."/>
            <person name="Van Bel M."/>
            <person name="Meyberg R."/>
            <person name="Vives C."/>
            <person name="Morata J."/>
            <person name="Symeonidi A."/>
            <person name="Hiss M."/>
            <person name="Muchero W."/>
            <person name="Kamisugi Y."/>
            <person name="Saleh O."/>
            <person name="Blanc G."/>
            <person name="Decker E.L."/>
            <person name="van Gessel N."/>
            <person name="Grimwood J."/>
            <person name="Hayes R.D."/>
            <person name="Graham S.W."/>
            <person name="Gunter L.E."/>
            <person name="McDaniel S.F."/>
            <person name="Hoernstein S.N.W."/>
            <person name="Larsson A."/>
            <person name="Li F.W."/>
            <person name="Perroud P.F."/>
            <person name="Phillips J."/>
            <person name="Ranjan P."/>
            <person name="Rokshar D.S."/>
            <person name="Rothfels C.J."/>
            <person name="Schneider L."/>
            <person name="Shu S."/>
            <person name="Stevenson D.W."/>
            <person name="Thummler F."/>
            <person name="Tillich M."/>
            <person name="Villarreal Aguilar J.C."/>
            <person name="Widiez T."/>
            <person name="Wong G.K."/>
            <person name="Wymore A."/>
            <person name="Zhang Y."/>
            <person name="Zimmer A.D."/>
            <person name="Quatrano R.S."/>
            <person name="Mayer K.F.X."/>
            <person name="Goodstein D."/>
            <person name="Casacuberta J.M."/>
            <person name="Vandepoele K."/>
            <person name="Reski R."/>
            <person name="Cuming A.C."/>
            <person name="Tuskan G.A."/>
            <person name="Maumus F."/>
            <person name="Salse J."/>
            <person name="Schmutz J."/>
            <person name="Rensing S.A."/>
        </authorList>
    </citation>
    <scope>NUCLEOTIDE SEQUENCE [LARGE SCALE GENOMIC DNA]</scope>
    <source>
        <strain evidence="9 10">cv. Gransden 2004</strain>
    </source>
</reference>
<dbReference type="GO" id="GO:0016020">
    <property type="term" value="C:membrane"/>
    <property type="evidence" value="ECO:0007669"/>
    <property type="project" value="UniProtKB-SubCell"/>
</dbReference>
<evidence type="ECO:0000313" key="10">
    <source>
        <dbReference type="Proteomes" id="UP000006727"/>
    </source>
</evidence>
<evidence type="ECO:0000256" key="7">
    <source>
        <dbReference type="SAM" id="Phobius"/>
    </source>
</evidence>
<dbReference type="Pfam" id="PF08372">
    <property type="entry name" value="PRT_C"/>
    <property type="match status" value="1"/>
</dbReference>
<dbReference type="Proteomes" id="UP000006727">
    <property type="component" value="Chromosome 16"/>
</dbReference>
<comment type="subcellular location">
    <subcellularLocation>
        <location evidence="1">Membrane</location>
        <topology evidence="1">Multi-pass membrane protein</topology>
    </subcellularLocation>
</comment>
<evidence type="ECO:0000256" key="4">
    <source>
        <dbReference type="ARBA" id="ARBA00022737"/>
    </source>
</evidence>
<dbReference type="InterPro" id="IPR047259">
    <property type="entry name" value="QUIRKY-like"/>
</dbReference>
<reference evidence="9" key="3">
    <citation type="submission" date="2020-12" db="UniProtKB">
        <authorList>
            <consortium name="EnsemblPlants"/>
        </authorList>
    </citation>
    <scope>IDENTIFICATION</scope>
</reference>
<keyword evidence="6 7" id="KW-0472">Membrane</keyword>
<accession>A0A7I4B6U3</accession>
<dbReference type="PANTHER" id="PTHR31425">
    <property type="entry name" value="PHOSPHORIBOSYLANTHRANILATE TRANSFERASE ISOFORM 1"/>
    <property type="match status" value="1"/>
</dbReference>
<evidence type="ECO:0000256" key="5">
    <source>
        <dbReference type="ARBA" id="ARBA00022989"/>
    </source>
</evidence>
<dbReference type="PANTHER" id="PTHR31425:SF50">
    <property type="entry name" value="FT-INTERACTING PROTEIN 3-RELATED"/>
    <property type="match status" value="1"/>
</dbReference>
<reference evidence="9 10" key="1">
    <citation type="journal article" date="2008" name="Science">
        <title>The Physcomitrella genome reveals evolutionary insights into the conquest of land by plants.</title>
        <authorList>
            <person name="Rensing S."/>
            <person name="Lang D."/>
            <person name="Zimmer A."/>
            <person name="Terry A."/>
            <person name="Salamov A."/>
            <person name="Shapiro H."/>
            <person name="Nishiyama T."/>
            <person name="Perroud P.-F."/>
            <person name="Lindquist E."/>
            <person name="Kamisugi Y."/>
            <person name="Tanahashi T."/>
            <person name="Sakakibara K."/>
            <person name="Fujita T."/>
            <person name="Oishi K."/>
            <person name="Shin-I T."/>
            <person name="Kuroki Y."/>
            <person name="Toyoda A."/>
            <person name="Suzuki Y."/>
            <person name="Hashimoto A."/>
            <person name="Yamaguchi K."/>
            <person name="Sugano A."/>
            <person name="Kohara Y."/>
            <person name="Fujiyama A."/>
            <person name="Anterola A."/>
            <person name="Aoki S."/>
            <person name="Ashton N."/>
            <person name="Barbazuk W.B."/>
            <person name="Barker E."/>
            <person name="Bennetzen J."/>
            <person name="Bezanilla M."/>
            <person name="Blankenship R."/>
            <person name="Cho S.H."/>
            <person name="Dutcher S."/>
            <person name="Estelle M."/>
            <person name="Fawcett J.A."/>
            <person name="Gundlach H."/>
            <person name="Hanada K."/>
            <person name="Heyl A."/>
            <person name="Hicks K.A."/>
            <person name="Hugh J."/>
            <person name="Lohr M."/>
            <person name="Mayer K."/>
            <person name="Melkozernov A."/>
            <person name="Murata T."/>
            <person name="Nelson D."/>
            <person name="Pils B."/>
            <person name="Prigge M."/>
            <person name="Reiss B."/>
            <person name="Renner T."/>
            <person name="Rombauts S."/>
            <person name="Rushton P."/>
            <person name="Sanderfoot A."/>
            <person name="Schween G."/>
            <person name="Shiu S.-H."/>
            <person name="Stueber K."/>
            <person name="Theodoulou F.L."/>
            <person name="Tu H."/>
            <person name="Van de Peer Y."/>
            <person name="Verrier P.J."/>
            <person name="Waters E."/>
            <person name="Wood A."/>
            <person name="Yang L."/>
            <person name="Cove D."/>
            <person name="Cuming A."/>
            <person name="Hasebe M."/>
            <person name="Lucas S."/>
            <person name="Mishler D.B."/>
            <person name="Reski R."/>
            <person name="Grigoriev I."/>
            <person name="Quatrano R.S."/>
            <person name="Boore J.L."/>
        </authorList>
    </citation>
    <scope>NUCLEOTIDE SEQUENCE [LARGE SCALE GENOMIC DNA]</scope>
    <source>
        <strain evidence="9 10">cv. Gransden 2004</strain>
    </source>
</reference>
<dbReference type="InterPro" id="IPR047258">
    <property type="entry name" value="C2C_MCTP_PRT_plant"/>
</dbReference>
<dbReference type="CDD" id="cd04019">
    <property type="entry name" value="C2C_MCTP_PRT_plant"/>
    <property type="match status" value="1"/>
</dbReference>
<protein>
    <recommendedName>
        <fullName evidence="8">C2 domain-containing protein</fullName>
    </recommendedName>
</protein>
<feature type="transmembrane region" description="Helical" evidence="7">
    <location>
        <begin position="746"/>
        <end position="764"/>
    </location>
</feature>
<evidence type="ECO:0000256" key="3">
    <source>
        <dbReference type="ARBA" id="ARBA00022692"/>
    </source>
</evidence>
<comment type="similarity">
    <text evidence="2">Belongs to the MCTP family.</text>
</comment>
<keyword evidence="3 7" id="KW-0812">Transmembrane</keyword>
<organism evidence="9 10">
    <name type="scientific">Physcomitrium patens</name>
    <name type="common">Spreading-leaved earth moss</name>
    <name type="synonym">Physcomitrella patens</name>
    <dbReference type="NCBI Taxonomy" id="3218"/>
    <lineage>
        <taxon>Eukaryota</taxon>
        <taxon>Viridiplantae</taxon>
        <taxon>Streptophyta</taxon>
        <taxon>Embryophyta</taxon>
        <taxon>Bryophyta</taxon>
        <taxon>Bryophytina</taxon>
        <taxon>Bryopsida</taxon>
        <taxon>Funariidae</taxon>
        <taxon>Funariales</taxon>
        <taxon>Funariaceae</taxon>
        <taxon>Physcomitrium</taxon>
    </lineage>
</organism>
<dbReference type="FunCoup" id="A0A7I4B6U3">
    <property type="interactions" value="1717"/>
</dbReference>
<evidence type="ECO:0000256" key="1">
    <source>
        <dbReference type="ARBA" id="ARBA00004141"/>
    </source>
</evidence>
<dbReference type="InterPro" id="IPR000008">
    <property type="entry name" value="C2_dom"/>
</dbReference>
<evidence type="ECO:0000259" key="8">
    <source>
        <dbReference type="PROSITE" id="PS50004"/>
    </source>
</evidence>
<dbReference type="SMART" id="SM00239">
    <property type="entry name" value="C2"/>
    <property type="match status" value="4"/>
</dbReference>
<dbReference type="Gramene" id="Pp3c16_9260V3.2">
    <property type="protein sequence ID" value="Pp3c16_9260V3.2"/>
    <property type="gene ID" value="Pp3c16_9260"/>
</dbReference>
<evidence type="ECO:0000256" key="6">
    <source>
        <dbReference type="ARBA" id="ARBA00023136"/>
    </source>
</evidence>
<proteinExistence type="inferred from homology"/>
<feature type="transmembrane region" description="Helical" evidence="7">
    <location>
        <begin position="776"/>
        <end position="803"/>
    </location>
</feature>
<dbReference type="InterPro" id="IPR035892">
    <property type="entry name" value="C2_domain_sf"/>
</dbReference>
<keyword evidence="5 7" id="KW-1133">Transmembrane helix</keyword>
<keyword evidence="10" id="KW-1185">Reference proteome</keyword>
<dbReference type="AlphaFoldDB" id="A0A7I4B6U3"/>
<dbReference type="InterPro" id="IPR013583">
    <property type="entry name" value="MCTP_C"/>
</dbReference>
<dbReference type="Gene3D" id="2.60.40.150">
    <property type="entry name" value="C2 domain"/>
    <property type="match status" value="4"/>
</dbReference>
<evidence type="ECO:0000256" key="2">
    <source>
        <dbReference type="ARBA" id="ARBA00007923"/>
    </source>
</evidence>
<dbReference type="FunFam" id="2.60.40.150:FF:000090">
    <property type="entry name" value="C2 domain-containing protein"/>
    <property type="match status" value="1"/>
</dbReference>
<dbReference type="CDD" id="cd08378">
    <property type="entry name" value="C2B_MCTP_PRT_plant"/>
    <property type="match status" value="1"/>
</dbReference>
<sequence>MAGGRKLMVEVIAAKGLMPKDGEGSANAYCVLDYDGQRKRTRVKFKDLDPTWNQKFEFTMPAMRMQGYLEINVQNENKSGTGRRSCFMGRVVVPMNTVPSKPEAVRWYQLQKRGLFSHVKGDLGIKVWLQNLETAQKGGKNARDIQGEPAIVAGGGVPNGDVLVVGAGKLNKEAKADRVSEGPRPSTITVPEADFTVKETHPNLGNAVDYRQHHDLVEEMSYLFIRVVRARNLSGKDNNTLSDPYVKISVGPVKTETKFIPCTHNPEWNRCFAIGKDKIQGGTCELSVWDAGKISKDTFLGGFMIDLHGVPSRKPPESPLAPQWYRLESKTGNKAISVTMAGDLMVSIWWGTQADEVFPEAWHSDTGESSQFRSKLYMSPKLWYLRVNVIEAQDLLPTDRHMAEPYVRLHVGPYQTLRTSRSVTRGGSPFWNEDLLFVAAEPFDEVMHIIVEDRIAPGKEEIIGHIRIPLMSIARRIDGRPVASRWYVLERDGGRGAFLGRIHLRLCFEGGYHVVDESSNYISDTRPTARQLWKPSLGVLEVGIHCANNLLPMKTTKDNRGSTDAYCVVKYGPKWVRTRTIFESFNPRWNEQYTWEVFDPCTVVTVGVFDNRNTLTGGETLKDLPIGKVRIRLSTLESDRVYTNAYPLLVVTPQGVKKMGELEMAVRFSTASTANVIASYLQPQLPRMHFFYPLDPRQTHMLRVAAMNMVALRLMRSEFPLRQEVVLFMLDTEAERWSMRRSKANYYRIMGVLGGFLAVMNWFTDICNWKSPITTVLVHILFLILVWYPELLLPTVFLYMFLVGAWNYRFRSRTPPFMDAKLSQGEFIGHLDELEEEFNIVPANRAQEVLKHRYERLRGVAGRIQNGLGSLASMGERFQSLLIWRDPRATALFIAFCLVAAIVLYVTPFQVVAVLLAAYMLRHPRFRDPLPSVPLSFFKRLPSQSDRIL</sequence>
<keyword evidence="4" id="KW-0677">Repeat</keyword>
<dbReference type="SUPFAM" id="SSF49562">
    <property type="entry name" value="C2 domain (Calcium/lipid-binding domain, CaLB)"/>
    <property type="match status" value="4"/>
</dbReference>
<dbReference type="InterPro" id="IPR047257">
    <property type="entry name" value="C2B_MCTP_PRT_plant"/>
</dbReference>
<name>A0A7I4B6U3_PHYPA</name>
<dbReference type="Pfam" id="PF00168">
    <property type="entry name" value="C2"/>
    <property type="match status" value="4"/>
</dbReference>
<dbReference type="PROSITE" id="PS50004">
    <property type="entry name" value="C2"/>
    <property type="match status" value="4"/>
</dbReference>
<dbReference type="InParanoid" id="A0A7I4B6U3"/>
<feature type="domain" description="C2" evidence="8">
    <location>
        <begin position="1"/>
        <end position="108"/>
    </location>
</feature>
<dbReference type="CDD" id="cd08379">
    <property type="entry name" value="C2D_MCTP_PRT_plant"/>
    <property type="match status" value="1"/>
</dbReference>
<evidence type="ECO:0000313" key="9">
    <source>
        <dbReference type="EnsemblPlants" id="Pp3c16_9260V3.2"/>
    </source>
</evidence>
<feature type="domain" description="C2" evidence="8">
    <location>
        <begin position="200"/>
        <end position="325"/>
    </location>
</feature>
<feature type="domain" description="C2" evidence="8">
    <location>
        <begin position="521"/>
        <end position="646"/>
    </location>
</feature>
<dbReference type="InterPro" id="IPR047255">
    <property type="entry name" value="C2D_MCTP_PRT_plant"/>
</dbReference>
<feature type="transmembrane region" description="Helical" evidence="7">
    <location>
        <begin position="891"/>
        <end position="921"/>
    </location>
</feature>
<dbReference type="EMBL" id="ABEU02000016">
    <property type="status" value="NOT_ANNOTATED_CDS"/>
    <property type="molecule type" value="Genomic_DNA"/>
</dbReference>
<dbReference type="EnsemblPlants" id="Pp3c16_9260V3.2">
    <property type="protein sequence ID" value="Pp3c16_9260V3.2"/>
    <property type="gene ID" value="Pp3c16_9260"/>
</dbReference>
<feature type="domain" description="C2" evidence="8">
    <location>
        <begin position="366"/>
        <end position="487"/>
    </location>
</feature>